<accession>A0A5D3AWM1</accession>
<keyword evidence="3" id="KW-1185">Reference proteome</keyword>
<protein>
    <submittedName>
        <fullName evidence="2">Uncharacterized protein</fullName>
    </submittedName>
</protein>
<evidence type="ECO:0000313" key="3">
    <source>
        <dbReference type="Proteomes" id="UP000322245"/>
    </source>
</evidence>
<organism evidence="2 3">
    <name type="scientific">Cryptococcus floricola</name>
    <dbReference type="NCBI Taxonomy" id="2591691"/>
    <lineage>
        <taxon>Eukaryota</taxon>
        <taxon>Fungi</taxon>
        <taxon>Dikarya</taxon>
        <taxon>Basidiomycota</taxon>
        <taxon>Agaricomycotina</taxon>
        <taxon>Tremellomycetes</taxon>
        <taxon>Tremellales</taxon>
        <taxon>Cryptococcaceae</taxon>
        <taxon>Cryptococcus</taxon>
    </lineage>
</organism>
<evidence type="ECO:0000256" key="1">
    <source>
        <dbReference type="SAM" id="MobiDB-lite"/>
    </source>
</evidence>
<feature type="region of interest" description="Disordered" evidence="1">
    <location>
        <begin position="1"/>
        <end position="25"/>
    </location>
</feature>
<evidence type="ECO:0000313" key="2">
    <source>
        <dbReference type="EMBL" id="TYJ55148.1"/>
    </source>
</evidence>
<comment type="caution">
    <text evidence="2">The sequence shown here is derived from an EMBL/GenBank/DDBJ whole genome shotgun (WGS) entry which is preliminary data.</text>
</comment>
<dbReference type="EMBL" id="NIDF01000045">
    <property type="protein sequence ID" value="TYJ55148.1"/>
    <property type="molecule type" value="Genomic_DNA"/>
</dbReference>
<gene>
    <name evidence="2" type="ORF">B9479_004186</name>
</gene>
<proteinExistence type="predicted"/>
<dbReference type="Proteomes" id="UP000322245">
    <property type="component" value="Unassembled WGS sequence"/>
</dbReference>
<reference evidence="2 3" key="1">
    <citation type="submission" date="2017-05" db="EMBL/GenBank/DDBJ databases">
        <title>The Genome Sequence of Tsuchiyaea wingfieldii DSM 27421.</title>
        <authorList>
            <person name="Cuomo C."/>
            <person name="Passer A."/>
            <person name="Billmyre B."/>
            <person name="Heitman J."/>
        </authorList>
    </citation>
    <scope>NUCLEOTIDE SEQUENCE [LARGE SCALE GENOMIC DNA]</scope>
    <source>
        <strain evidence="2 3">DSM 27421</strain>
    </source>
</reference>
<name>A0A5D3AWM1_9TREE</name>
<dbReference type="AlphaFoldDB" id="A0A5D3AWM1"/>
<sequence length="137" mass="14691">MSTPGDNTQPTDVQSSATAATDRSTISTHATRITSAFMTSLREKIGPAMGLEDRTILDQTHDTIERDLDHAVTATLEAKISNMEAQGKTVGSMDEVKFVPAAIVPVSEGDVLMIGWLRGEDWLGNDTCFNVPLEPSG</sequence>